<keyword evidence="3" id="KW-1185">Reference proteome</keyword>
<reference evidence="4" key="1">
    <citation type="submission" date="2016-11" db="UniProtKB">
        <authorList>
            <consortium name="WormBaseParasite"/>
        </authorList>
    </citation>
    <scope>IDENTIFICATION</scope>
</reference>
<name>A0A1I7Z8B6_9BILA</name>
<keyword evidence="1" id="KW-0472">Membrane</keyword>
<keyword evidence="2" id="KW-0732">Signal</keyword>
<organism evidence="3 4">
    <name type="scientific">Steinernema glaseri</name>
    <dbReference type="NCBI Taxonomy" id="37863"/>
    <lineage>
        <taxon>Eukaryota</taxon>
        <taxon>Metazoa</taxon>
        <taxon>Ecdysozoa</taxon>
        <taxon>Nematoda</taxon>
        <taxon>Chromadorea</taxon>
        <taxon>Rhabditida</taxon>
        <taxon>Tylenchina</taxon>
        <taxon>Panagrolaimomorpha</taxon>
        <taxon>Strongyloidoidea</taxon>
        <taxon>Steinernematidae</taxon>
        <taxon>Steinernema</taxon>
    </lineage>
</organism>
<feature type="signal peptide" evidence="2">
    <location>
        <begin position="1"/>
        <end position="27"/>
    </location>
</feature>
<feature type="transmembrane region" description="Helical" evidence="1">
    <location>
        <begin position="129"/>
        <end position="151"/>
    </location>
</feature>
<proteinExistence type="predicted"/>
<keyword evidence="1" id="KW-1133">Transmembrane helix</keyword>
<evidence type="ECO:0000256" key="2">
    <source>
        <dbReference type="SAM" id="SignalP"/>
    </source>
</evidence>
<dbReference type="Proteomes" id="UP000095287">
    <property type="component" value="Unplaced"/>
</dbReference>
<accession>A0A1I7Z8B6</accession>
<dbReference type="WBParaSite" id="L893_g23867.t1">
    <property type="protein sequence ID" value="L893_g23867.t1"/>
    <property type="gene ID" value="L893_g23867"/>
</dbReference>
<dbReference type="AlphaFoldDB" id="A0A1I7Z8B6"/>
<evidence type="ECO:0000313" key="4">
    <source>
        <dbReference type="WBParaSite" id="L893_g23867.t1"/>
    </source>
</evidence>
<protein>
    <submittedName>
        <fullName evidence="4">Transmembrane protein</fullName>
    </submittedName>
</protein>
<feature type="chain" id="PRO_5009313121" evidence="2">
    <location>
        <begin position="28"/>
        <end position="165"/>
    </location>
</feature>
<evidence type="ECO:0000313" key="3">
    <source>
        <dbReference type="Proteomes" id="UP000095287"/>
    </source>
</evidence>
<keyword evidence="1" id="KW-0812">Transmembrane</keyword>
<feature type="transmembrane region" description="Helical" evidence="1">
    <location>
        <begin position="48"/>
        <end position="70"/>
    </location>
</feature>
<sequence>MACCDQNLMPLFSRLTMLLALTQICLSLTLYAISASTAQSPLSLVINPEMYCFSLAVVSLTQIVGTFTVASREENDKSFLRWLTSIFYLLTNFLLLWAFIHICALHSKLDALATEDDLLNISFMTFNLQMLQVTFFLSAICGLLVFFADILPKERPPTYKPLEEA</sequence>
<evidence type="ECO:0000256" key="1">
    <source>
        <dbReference type="SAM" id="Phobius"/>
    </source>
</evidence>
<feature type="transmembrane region" description="Helical" evidence="1">
    <location>
        <begin position="82"/>
        <end position="109"/>
    </location>
</feature>